<evidence type="ECO:0000256" key="1">
    <source>
        <dbReference type="SAM" id="MobiDB-lite"/>
    </source>
</evidence>
<evidence type="ECO:0000313" key="3">
    <source>
        <dbReference type="Proteomes" id="UP000636960"/>
    </source>
</evidence>
<sequence length="169" mass="17845">MAGNSRLTVAVHALCWLTLAKRRGRPALTSEEIAASLESNPVAVRRALGPLRDAGLITTEHGPGGGWSLRAGPADITVADVHAIVEPGPALALHAHEPRQTCPVGYGIRPVLGDIYEEAARAFTEQLSRHTIDDVLDTLLRTRPLPVTTSAATTRDRTGEDPAPASRAG</sequence>
<dbReference type="InterPro" id="IPR036388">
    <property type="entry name" value="WH-like_DNA-bd_sf"/>
</dbReference>
<dbReference type="Pfam" id="PF02082">
    <property type="entry name" value="Rrf2"/>
    <property type="match status" value="1"/>
</dbReference>
<dbReference type="SUPFAM" id="SSF46785">
    <property type="entry name" value="Winged helix' DNA-binding domain"/>
    <property type="match status" value="1"/>
</dbReference>
<evidence type="ECO:0000313" key="2">
    <source>
        <dbReference type="EMBL" id="GIE99899.1"/>
    </source>
</evidence>
<dbReference type="AlphaFoldDB" id="A0A919K5D3"/>
<proteinExistence type="predicted"/>
<dbReference type="EMBL" id="BOMV01000077">
    <property type="protein sequence ID" value="GIE99899.1"/>
    <property type="molecule type" value="Genomic_DNA"/>
</dbReference>
<organism evidence="2 3">
    <name type="scientific">Paractinoplanes rishiriensis</name>
    <dbReference type="NCBI Taxonomy" id="1050105"/>
    <lineage>
        <taxon>Bacteria</taxon>
        <taxon>Bacillati</taxon>
        <taxon>Actinomycetota</taxon>
        <taxon>Actinomycetes</taxon>
        <taxon>Micromonosporales</taxon>
        <taxon>Micromonosporaceae</taxon>
        <taxon>Paractinoplanes</taxon>
    </lineage>
</organism>
<dbReference type="Proteomes" id="UP000636960">
    <property type="component" value="Unassembled WGS sequence"/>
</dbReference>
<dbReference type="GO" id="GO:0003700">
    <property type="term" value="F:DNA-binding transcription factor activity"/>
    <property type="evidence" value="ECO:0007669"/>
    <property type="project" value="TreeGrafter"/>
</dbReference>
<gene>
    <name evidence="2" type="ORF">Ari01nite_73640</name>
</gene>
<dbReference type="InterPro" id="IPR000944">
    <property type="entry name" value="Tscrpt_reg_Rrf2"/>
</dbReference>
<dbReference type="RefSeq" id="WP_203787046.1">
    <property type="nucleotide sequence ID" value="NZ_BOMV01000077.1"/>
</dbReference>
<name>A0A919K5D3_9ACTN</name>
<comment type="caution">
    <text evidence="2">The sequence shown here is derived from an EMBL/GenBank/DDBJ whole genome shotgun (WGS) entry which is preliminary data.</text>
</comment>
<dbReference type="Gene3D" id="1.10.10.10">
    <property type="entry name" value="Winged helix-like DNA-binding domain superfamily/Winged helix DNA-binding domain"/>
    <property type="match status" value="1"/>
</dbReference>
<dbReference type="GO" id="GO:0005829">
    <property type="term" value="C:cytosol"/>
    <property type="evidence" value="ECO:0007669"/>
    <property type="project" value="TreeGrafter"/>
</dbReference>
<reference evidence="2" key="1">
    <citation type="submission" date="2021-01" db="EMBL/GenBank/DDBJ databases">
        <title>Whole genome shotgun sequence of Actinoplanes rishiriensis NBRC 108556.</title>
        <authorList>
            <person name="Komaki H."/>
            <person name="Tamura T."/>
        </authorList>
    </citation>
    <scope>NUCLEOTIDE SEQUENCE</scope>
    <source>
        <strain evidence="2">NBRC 108556</strain>
    </source>
</reference>
<keyword evidence="3" id="KW-1185">Reference proteome</keyword>
<feature type="region of interest" description="Disordered" evidence="1">
    <location>
        <begin position="146"/>
        <end position="169"/>
    </location>
</feature>
<dbReference type="InterPro" id="IPR036390">
    <property type="entry name" value="WH_DNA-bd_sf"/>
</dbReference>
<dbReference type="PROSITE" id="PS51197">
    <property type="entry name" value="HTH_RRF2_2"/>
    <property type="match status" value="1"/>
</dbReference>
<protein>
    <submittedName>
        <fullName evidence="2">Rrf2 family transcriptional regulator</fullName>
    </submittedName>
</protein>
<dbReference type="PANTHER" id="PTHR33221">
    <property type="entry name" value="WINGED HELIX-TURN-HELIX TRANSCRIPTIONAL REGULATOR, RRF2 FAMILY"/>
    <property type="match status" value="1"/>
</dbReference>
<dbReference type="PANTHER" id="PTHR33221:SF15">
    <property type="entry name" value="HTH-TYPE TRANSCRIPTIONAL REGULATOR YWGB-RELATED"/>
    <property type="match status" value="1"/>
</dbReference>
<accession>A0A919K5D3</accession>